<dbReference type="EMBL" id="VFQC01000001">
    <property type="protein sequence ID" value="TQN33177.1"/>
    <property type="molecule type" value="Genomic_DNA"/>
</dbReference>
<feature type="region of interest" description="Disordered" evidence="3">
    <location>
        <begin position="47"/>
        <end position="66"/>
    </location>
</feature>
<evidence type="ECO:0000256" key="1">
    <source>
        <dbReference type="ARBA" id="ARBA00006096"/>
    </source>
</evidence>
<name>A0A543NN04_9ACTN</name>
<dbReference type="GO" id="GO:0000270">
    <property type="term" value="P:peptidoglycan metabolic process"/>
    <property type="evidence" value="ECO:0007669"/>
    <property type="project" value="TreeGrafter"/>
</dbReference>
<comment type="similarity">
    <text evidence="1">Belongs to the peptidase S13 family.</text>
</comment>
<reference evidence="4 5" key="1">
    <citation type="submission" date="2019-06" db="EMBL/GenBank/DDBJ databases">
        <title>Sequencing the genomes of 1000 actinobacteria strains.</title>
        <authorList>
            <person name="Klenk H.-P."/>
        </authorList>
    </citation>
    <scope>NUCLEOTIDE SEQUENCE [LARGE SCALE GENOMIC DNA]</scope>
    <source>
        <strain evidence="4 5">DSM 45015</strain>
    </source>
</reference>
<dbReference type="OrthoDB" id="56883at2"/>
<protein>
    <submittedName>
        <fullName evidence="4">D-alanyl-D-alanine carboxypeptidase/D-alanyl-D-alanine-endopeptidase (Penicillin-binding protein 4)</fullName>
    </submittedName>
</protein>
<dbReference type="GO" id="GO:0006508">
    <property type="term" value="P:proteolysis"/>
    <property type="evidence" value="ECO:0007669"/>
    <property type="project" value="InterPro"/>
</dbReference>
<dbReference type="PANTHER" id="PTHR30023:SF0">
    <property type="entry name" value="PENICILLIN-SENSITIVE CARBOXYPEPTIDASE A"/>
    <property type="match status" value="1"/>
</dbReference>
<proteinExistence type="inferred from homology"/>
<keyword evidence="5" id="KW-1185">Reference proteome</keyword>
<dbReference type="Pfam" id="PF02113">
    <property type="entry name" value="Peptidase_S13"/>
    <property type="match status" value="2"/>
</dbReference>
<sequence>MRQMQAWTLTTAAVLNVFVLLSGFVTVDVLRSQPPMADAYPATLAKDTPDAASSDAAPVDPNQLADKLDDPMSDIELGEGLTGYVADAASGESLFDKNGGEGVTPASTTKLVTAVAALRSLGPDEHLHTRVVRSGDTLTLVGGGDPTLSSTGPGGYPSLASMTELAQRTADSLDGSGTDTVTLAYDDSLYSGPPLAPSWKPNYVTGGSVAPVHALMVNEGYGDDGYPVDDPPRQAAEEFARQLEDAGVDVSGDPSSEKAPEDAERVARVASPEISALVEKMLLESNNNIAEALVRHVARSEGESPSFGGGSTAISGVMSDLDVSGVDVADGSGLSVDNNISPEALVDVLAAALDSQNPELQTVPSSLPTAHFTGTLDGRYAPDSPTEEGAGVVRAKTGTLSEVSALAGTINDADGRLLLFAFIANDPLASGSRLDRLASAVATCGCS</sequence>
<dbReference type="PRINTS" id="PR00922">
    <property type="entry name" value="DADACBPTASE3"/>
</dbReference>
<dbReference type="AlphaFoldDB" id="A0A543NN04"/>
<dbReference type="NCBIfam" id="TIGR00666">
    <property type="entry name" value="PBP4"/>
    <property type="match status" value="1"/>
</dbReference>
<dbReference type="Gene3D" id="3.40.710.10">
    <property type="entry name" value="DD-peptidase/beta-lactamase superfamily"/>
    <property type="match status" value="2"/>
</dbReference>
<comment type="caution">
    <text evidence="4">The sequence shown here is derived from an EMBL/GenBank/DDBJ whole genome shotgun (WGS) entry which is preliminary data.</text>
</comment>
<dbReference type="PANTHER" id="PTHR30023">
    <property type="entry name" value="D-ALANYL-D-ALANINE CARBOXYPEPTIDASE"/>
    <property type="match status" value="1"/>
</dbReference>
<evidence type="ECO:0000313" key="5">
    <source>
        <dbReference type="Proteomes" id="UP000317422"/>
    </source>
</evidence>
<dbReference type="InterPro" id="IPR000667">
    <property type="entry name" value="Peptidase_S13"/>
</dbReference>
<organism evidence="4 5">
    <name type="scientific">Haloactinospora alba</name>
    <dbReference type="NCBI Taxonomy" id="405555"/>
    <lineage>
        <taxon>Bacteria</taxon>
        <taxon>Bacillati</taxon>
        <taxon>Actinomycetota</taxon>
        <taxon>Actinomycetes</taxon>
        <taxon>Streptosporangiales</taxon>
        <taxon>Nocardiopsidaceae</taxon>
        <taxon>Haloactinospora</taxon>
    </lineage>
</organism>
<keyword evidence="4" id="KW-0645">Protease</keyword>
<dbReference type="SUPFAM" id="SSF56601">
    <property type="entry name" value="beta-lactamase/transpeptidase-like"/>
    <property type="match status" value="1"/>
</dbReference>
<accession>A0A543NN04</accession>
<keyword evidence="4" id="KW-0121">Carboxypeptidase</keyword>
<evidence type="ECO:0000256" key="3">
    <source>
        <dbReference type="SAM" id="MobiDB-lite"/>
    </source>
</evidence>
<evidence type="ECO:0000256" key="2">
    <source>
        <dbReference type="ARBA" id="ARBA00022801"/>
    </source>
</evidence>
<dbReference type="InterPro" id="IPR012338">
    <property type="entry name" value="Beta-lactam/transpept-like"/>
</dbReference>
<keyword evidence="2" id="KW-0378">Hydrolase</keyword>
<gene>
    <name evidence="4" type="ORF">FHX37_3177</name>
</gene>
<dbReference type="Proteomes" id="UP000317422">
    <property type="component" value="Unassembled WGS sequence"/>
</dbReference>
<evidence type="ECO:0000313" key="4">
    <source>
        <dbReference type="EMBL" id="TQN33177.1"/>
    </source>
</evidence>
<dbReference type="GO" id="GO:0004185">
    <property type="term" value="F:serine-type carboxypeptidase activity"/>
    <property type="evidence" value="ECO:0007669"/>
    <property type="project" value="InterPro"/>
</dbReference>